<keyword evidence="2" id="KW-0344">Guanine-nucleotide releasing factor</keyword>
<dbReference type="OrthoDB" id="30840at2759"/>
<name>A0A4Y7Q6R8_9AGAM</name>
<evidence type="ECO:0000256" key="3">
    <source>
        <dbReference type="ARBA" id="ARBA00022679"/>
    </source>
</evidence>
<dbReference type="InterPro" id="IPR007515">
    <property type="entry name" value="Mss4"/>
</dbReference>
<keyword evidence="1" id="KW-0813">Transport</keyword>
<evidence type="ECO:0000259" key="7">
    <source>
        <dbReference type="PROSITE" id="PS51186"/>
    </source>
</evidence>
<accession>A0A4Y7Q6R8</accession>
<gene>
    <name evidence="8" type="ORF">BD410DRAFT_788344</name>
</gene>
<evidence type="ECO:0000256" key="4">
    <source>
        <dbReference type="ARBA" id="ARBA00022927"/>
    </source>
</evidence>
<dbReference type="SUPFAM" id="SSF55729">
    <property type="entry name" value="Acyl-CoA N-acyltransferases (Nat)"/>
    <property type="match status" value="1"/>
</dbReference>
<dbReference type="EMBL" id="ML170174">
    <property type="protein sequence ID" value="TDL22530.1"/>
    <property type="molecule type" value="Genomic_DNA"/>
</dbReference>
<reference evidence="8 9" key="1">
    <citation type="submission" date="2018-06" db="EMBL/GenBank/DDBJ databases">
        <title>A transcriptomic atlas of mushroom development highlights an independent origin of complex multicellularity.</title>
        <authorList>
            <consortium name="DOE Joint Genome Institute"/>
            <person name="Krizsan K."/>
            <person name="Almasi E."/>
            <person name="Merenyi Z."/>
            <person name="Sahu N."/>
            <person name="Viragh M."/>
            <person name="Koszo T."/>
            <person name="Mondo S."/>
            <person name="Kiss B."/>
            <person name="Balint B."/>
            <person name="Kues U."/>
            <person name="Barry K."/>
            <person name="Hegedus J.C."/>
            <person name="Henrissat B."/>
            <person name="Johnson J."/>
            <person name="Lipzen A."/>
            <person name="Ohm R."/>
            <person name="Nagy I."/>
            <person name="Pangilinan J."/>
            <person name="Yan J."/>
            <person name="Xiong Y."/>
            <person name="Grigoriev I.V."/>
            <person name="Hibbett D.S."/>
            <person name="Nagy L.G."/>
        </authorList>
    </citation>
    <scope>NUCLEOTIDE SEQUENCE [LARGE SCALE GENOMIC DNA]</scope>
    <source>
        <strain evidence="8 9">SZMC22713</strain>
    </source>
</reference>
<dbReference type="GO" id="GO:0005085">
    <property type="term" value="F:guanyl-nucleotide exchange factor activity"/>
    <property type="evidence" value="ECO:0007669"/>
    <property type="project" value="UniProtKB-KW"/>
</dbReference>
<dbReference type="InterPro" id="IPR011057">
    <property type="entry name" value="Mss4-like_sf"/>
</dbReference>
<feature type="domain" description="N-acetyltransferase" evidence="7">
    <location>
        <begin position="36"/>
        <end position="182"/>
    </location>
</feature>
<dbReference type="InterPro" id="IPR051635">
    <property type="entry name" value="SNAT-like"/>
</dbReference>
<dbReference type="AlphaFoldDB" id="A0A4Y7Q6R8"/>
<dbReference type="STRING" id="50990.A0A4Y7Q6R8"/>
<dbReference type="Gene3D" id="2.170.150.10">
    <property type="entry name" value="Metal Binding Protein, Guanine Nucleotide Exchange Factor, Chain A"/>
    <property type="match status" value="1"/>
</dbReference>
<evidence type="ECO:0000313" key="8">
    <source>
        <dbReference type="EMBL" id="TDL22530.1"/>
    </source>
</evidence>
<dbReference type="SUPFAM" id="SSF51316">
    <property type="entry name" value="Mss4-like"/>
    <property type="match status" value="1"/>
</dbReference>
<dbReference type="CDD" id="cd04301">
    <property type="entry name" value="NAT_SF"/>
    <property type="match status" value="1"/>
</dbReference>
<dbReference type="InterPro" id="IPR016181">
    <property type="entry name" value="Acyl_CoA_acyltransferase"/>
</dbReference>
<keyword evidence="3 8" id="KW-0808">Transferase</keyword>
<evidence type="ECO:0000256" key="2">
    <source>
        <dbReference type="ARBA" id="ARBA00022658"/>
    </source>
</evidence>
<evidence type="ECO:0000313" key="9">
    <source>
        <dbReference type="Proteomes" id="UP000294933"/>
    </source>
</evidence>
<sequence>MTFMLQSNWNFELVTADEVSDAHKLEVAGFPPDEAGTLSTFQSRQSQAPELFLGAFLPSRDDPTPEEAGRRLIGYTCATLSKSDKLTHASMSTHESDGTSVCIHAVLVSSEYQRRGVAVAMLQEYVARLRKANEATDTLKYARVLLIAHEEMRSLYEKAGFRWIGKSEVVHGSSPWYEFRIELADSSPVEHAEATFDNPPPGILEALQRSATRSRPNVQPFSDVQSVSEPGDGNAHTNKYDLLCPRNDCGSTILKPGVAELIHAPSVELEPAGHSPTSPLIPLEPPPTQMPWWLVKPSPMAFENIGFTRPVPQLQPSAGPKMKLLICAECDLGPLGYCVEGGTEFWLACNRVGYLE</sequence>
<dbReference type="VEuPathDB" id="FungiDB:BD410DRAFT_788344"/>
<evidence type="ECO:0000256" key="5">
    <source>
        <dbReference type="ARBA" id="ARBA00023315"/>
    </source>
</evidence>
<keyword evidence="4" id="KW-0653">Protein transport</keyword>
<dbReference type="GO" id="GO:0015031">
    <property type="term" value="P:protein transport"/>
    <property type="evidence" value="ECO:0007669"/>
    <property type="project" value="UniProtKB-KW"/>
</dbReference>
<dbReference type="GO" id="GO:0005737">
    <property type="term" value="C:cytoplasm"/>
    <property type="evidence" value="ECO:0007669"/>
    <property type="project" value="TreeGrafter"/>
</dbReference>
<evidence type="ECO:0000256" key="6">
    <source>
        <dbReference type="SAM" id="MobiDB-lite"/>
    </source>
</evidence>
<dbReference type="Gene3D" id="3.40.630.30">
    <property type="match status" value="1"/>
</dbReference>
<evidence type="ECO:0000256" key="1">
    <source>
        <dbReference type="ARBA" id="ARBA00022448"/>
    </source>
</evidence>
<dbReference type="PROSITE" id="PS51796">
    <property type="entry name" value="MSS4"/>
    <property type="match status" value="1"/>
</dbReference>
<dbReference type="Pfam" id="PF04421">
    <property type="entry name" value="Mss4"/>
    <property type="match status" value="1"/>
</dbReference>
<dbReference type="Proteomes" id="UP000294933">
    <property type="component" value="Unassembled WGS sequence"/>
</dbReference>
<feature type="region of interest" description="Disordered" evidence="6">
    <location>
        <begin position="210"/>
        <end position="233"/>
    </location>
</feature>
<proteinExistence type="predicted"/>
<keyword evidence="9" id="KW-1185">Reference proteome</keyword>
<dbReference type="PANTHER" id="PTHR10908:SF0">
    <property type="entry name" value="SEROTONIN N-ACETYLTRANSFERASE"/>
    <property type="match status" value="1"/>
</dbReference>
<dbReference type="GO" id="GO:0007264">
    <property type="term" value="P:small GTPase-mediated signal transduction"/>
    <property type="evidence" value="ECO:0007669"/>
    <property type="project" value="InterPro"/>
</dbReference>
<dbReference type="Pfam" id="PF13673">
    <property type="entry name" value="Acetyltransf_10"/>
    <property type="match status" value="1"/>
</dbReference>
<dbReference type="InterPro" id="IPR000182">
    <property type="entry name" value="GNAT_dom"/>
</dbReference>
<dbReference type="PROSITE" id="PS51186">
    <property type="entry name" value="GNAT"/>
    <property type="match status" value="1"/>
</dbReference>
<protein>
    <submittedName>
        <fullName evidence="8">Acyl-CoA N-acyltransferase</fullName>
    </submittedName>
</protein>
<organism evidence="8 9">
    <name type="scientific">Rickenella mellea</name>
    <dbReference type="NCBI Taxonomy" id="50990"/>
    <lineage>
        <taxon>Eukaryota</taxon>
        <taxon>Fungi</taxon>
        <taxon>Dikarya</taxon>
        <taxon>Basidiomycota</taxon>
        <taxon>Agaricomycotina</taxon>
        <taxon>Agaricomycetes</taxon>
        <taxon>Hymenochaetales</taxon>
        <taxon>Rickenellaceae</taxon>
        <taxon>Rickenella</taxon>
    </lineage>
</organism>
<dbReference type="GO" id="GO:0004059">
    <property type="term" value="F:aralkylamine N-acetyltransferase activity"/>
    <property type="evidence" value="ECO:0007669"/>
    <property type="project" value="TreeGrafter"/>
</dbReference>
<feature type="compositionally biased region" description="Polar residues" evidence="6">
    <location>
        <begin position="210"/>
        <end position="228"/>
    </location>
</feature>
<dbReference type="InterPro" id="IPR011323">
    <property type="entry name" value="Mss4/transl-control_tumour"/>
</dbReference>
<dbReference type="PANTHER" id="PTHR10908">
    <property type="entry name" value="SEROTONIN N-ACETYLTRANSFERASE"/>
    <property type="match status" value="1"/>
</dbReference>
<keyword evidence="5 8" id="KW-0012">Acyltransferase</keyword>